<name>A0A3N0YVM7_ANAGA</name>
<dbReference type="EMBL" id="RJVU01021200">
    <property type="protein sequence ID" value="ROL50257.1"/>
    <property type="molecule type" value="Genomic_DNA"/>
</dbReference>
<feature type="region of interest" description="Disordered" evidence="1">
    <location>
        <begin position="30"/>
        <end position="50"/>
    </location>
</feature>
<comment type="caution">
    <text evidence="2">The sequence shown here is derived from an EMBL/GenBank/DDBJ whole genome shotgun (WGS) entry which is preliminary data.</text>
</comment>
<dbReference type="AlphaFoldDB" id="A0A3N0YVM7"/>
<organism evidence="2 3">
    <name type="scientific">Anabarilius grahami</name>
    <name type="common">Kanglang fish</name>
    <name type="synonym">Barilius grahami</name>
    <dbReference type="NCBI Taxonomy" id="495550"/>
    <lineage>
        <taxon>Eukaryota</taxon>
        <taxon>Metazoa</taxon>
        <taxon>Chordata</taxon>
        <taxon>Craniata</taxon>
        <taxon>Vertebrata</taxon>
        <taxon>Euteleostomi</taxon>
        <taxon>Actinopterygii</taxon>
        <taxon>Neopterygii</taxon>
        <taxon>Teleostei</taxon>
        <taxon>Ostariophysi</taxon>
        <taxon>Cypriniformes</taxon>
        <taxon>Xenocyprididae</taxon>
        <taxon>Xenocypridinae</taxon>
        <taxon>Xenocypridinae incertae sedis</taxon>
        <taxon>Anabarilius</taxon>
    </lineage>
</organism>
<sequence>MAGLCALGTCCFVGFFHTDYRRLCAEATASPKTVTDQSTGDDTWANSTNA</sequence>
<accession>A0A3N0YVM7</accession>
<evidence type="ECO:0000313" key="2">
    <source>
        <dbReference type="EMBL" id="ROL50257.1"/>
    </source>
</evidence>
<dbReference type="OrthoDB" id="422206at2759"/>
<dbReference type="Proteomes" id="UP000281406">
    <property type="component" value="Unassembled WGS sequence"/>
</dbReference>
<evidence type="ECO:0000256" key="1">
    <source>
        <dbReference type="SAM" id="MobiDB-lite"/>
    </source>
</evidence>
<proteinExistence type="predicted"/>
<keyword evidence="3" id="KW-1185">Reference proteome</keyword>
<reference evidence="2 3" key="1">
    <citation type="submission" date="2018-10" db="EMBL/GenBank/DDBJ databases">
        <title>Genome assembly for a Yunnan-Guizhou Plateau 3E fish, Anabarilius grahami (Regan), and its evolutionary and genetic applications.</title>
        <authorList>
            <person name="Jiang W."/>
        </authorList>
    </citation>
    <scope>NUCLEOTIDE SEQUENCE [LARGE SCALE GENOMIC DNA]</scope>
    <source>
        <strain evidence="2">AG-KIZ</strain>
        <tissue evidence="2">Muscle</tissue>
    </source>
</reference>
<evidence type="ECO:0000313" key="3">
    <source>
        <dbReference type="Proteomes" id="UP000281406"/>
    </source>
</evidence>
<protein>
    <submittedName>
        <fullName evidence="2">Uncharacterized protein</fullName>
    </submittedName>
</protein>
<gene>
    <name evidence="2" type="ORF">DPX16_19061</name>
</gene>